<feature type="non-terminal residue" evidence="12">
    <location>
        <position position="473"/>
    </location>
</feature>
<evidence type="ECO:0000256" key="1">
    <source>
        <dbReference type="ARBA" id="ARBA00012840"/>
    </source>
</evidence>
<sequence length="473" mass="52066">MMLPRLGSSARCHFKPRSGLRTLGAARARHTGPRPSVDLPPPALDYRGIAENVVYKSHNAFNRKAPMPVGTVQTVERLYKDWKDLDEELNARRAQHNALIKRVKDPEERDRNSLIDDARGVKSAVQSLESRVKEIESQLHAHASFIPNDTHPDTPLGPEPSARVLSQHGPEPLPASPLRDHVEIGRQLKLIDLDAGALATGASWYYLVNEGALLEMALIQFAFAVATKHGFRPVLTPDVVKADVARRCGFAPRDDAQVQHMYHLENSDLVLTGTAEIPLAALFANRTLDAASLPQKVVGLGRAFRSEAGARGADTRGLYRVHQFSKVELFAATLPAQSDAMMEELRAVQVELFSQLGLPFRVLDMPSEELGASAYRKYDMEAWMPGRGKWGEISSTSNCTDYQSRRLHIRHSASAANEVRSTQRFAHTLNGTAAAIPRLIVALLENGVVHDEGGKISSLRLPAVLARYWGGCD</sequence>
<dbReference type="Gene3D" id="3.30.930.10">
    <property type="entry name" value="Bira Bifunctional Protein, Domain 2"/>
    <property type="match status" value="1"/>
</dbReference>
<evidence type="ECO:0000256" key="9">
    <source>
        <dbReference type="PIRSR" id="PIRSR001529-2"/>
    </source>
</evidence>
<evidence type="ECO:0000256" key="6">
    <source>
        <dbReference type="ARBA" id="ARBA00031113"/>
    </source>
</evidence>
<dbReference type="SUPFAM" id="SSF46589">
    <property type="entry name" value="tRNA-binding arm"/>
    <property type="match status" value="1"/>
</dbReference>
<dbReference type="InParanoid" id="A0A166MVP9"/>
<dbReference type="FunCoup" id="A0A166MVP9">
    <property type="interactions" value="326"/>
</dbReference>
<evidence type="ECO:0000256" key="7">
    <source>
        <dbReference type="ARBA" id="ARBA00034892"/>
    </source>
</evidence>
<accession>A0A166MVP9</accession>
<evidence type="ECO:0000256" key="8">
    <source>
        <dbReference type="PIRSR" id="PIRSR001529-1"/>
    </source>
</evidence>
<evidence type="ECO:0000313" key="13">
    <source>
        <dbReference type="Proteomes" id="UP000077266"/>
    </source>
</evidence>
<dbReference type="SUPFAM" id="SSF55681">
    <property type="entry name" value="Class II aaRS and biotin synthetases"/>
    <property type="match status" value="1"/>
</dbReference>
<dbReference type="EMBL" id="KV426888">
    <property type="protein sequence ID" value="KZV78461.1"/>
    <property type="molecule type" value="Genomic_DNA"/>
</dbReference>
<proteinExistence type="predicted"/>
<gene>
    <name evidence="12" type="ORF">EXIGLDRAFT_31467</name>
</gene>
<dbReference type="Pfam" id="PF02403">
    <property type="entry name" value="Seryl_tRNA_N"/>
    <property type="match status" value="1"/>
</dbReference>
<feature type="binding site" evidence="8">
    <location>
        <position position="274"/>
    </location>
    <ligand>
        <name>L-serine</name>
        <dbReference type="ChEBI" id="CHEBI:33384"/>
    </ligand>
</feature>
<feature type="binding site" evidence="9">
    <location>
        <begin position="305"/>
        <end position="307"/>
    </location>
    <ligand>
        <name>ATP</name>
        <dbReference type="ChEBI" id="CHEBI:30616"/>
    </ligand>
</feature>
<feature type="domain" description="Aminoacyl-transfer RNA synthetases class-II family profile" evidence="11">
    <location>
        <begin position="180"/>
        <end position="462"/>
    </location>
</feature>
<dbReference type="UniPathway" id="UPA00906">
    <property type="reaction ID" value="UER00895"/>
</dbReference>
<organism evidence="12 13">
    <name type="scientific">Exidia glandulosa HHB12029</name>
    <dbReference type="NCBI Taxonomy" id="1314781"/>
    <lineage>
        <taxon>Eukaryota</taxon>
        <taxon>Fungi</taxon>
        <taxon>Dikarya</taxon>
        <taxon>Basidiomycota</taxon>
        <taxon>Agaricomycotina</taxon>
        <taxon>Agaricomycetes</taxon>
        <taxon>Auriculariales</taxon>
        <taxon>Exidiaceae</taxon>
        <taxon>Exidia</taxon>
    </lineage>
</organism>
<dbReference type="Gene3D" id="1.10.287.40">
    <property type="entry name" value="Serine-tRNA synthetase, tRNA binding domain"/>
    <property type="match status" value="1"/>
</dbReference>
<dbReference type="OrthoDB" id="10264585at2759"/>
<evidence type="ECO:0000256" key="10">
    <source>
        <dbReference type="SAM" id="MobiDB-lite"/>
    </source>
</evidence>
<feature type="region of interest" description="Disordered" evidence="10">
    <location>
        <begin position="145"/>
        <end position="178"/>
    </location>
</feature>
<dbReference type="PIRSF" id="PIRSF001529">
    <property type="entry name" value="Ser-tRNA-synth_IIa"/>
    <property type="match status" value="1"/>
</dbReference>
<evidence type="ECO:0000259" key="11">
    <source>
        <dbReference type="PROSITE" id="PS50862"/>
    </source>
</evidence>
<keyword evidence="4 9" id="KW-0067">ATP-binding</keyword>
<evidence type="ECO:0000256" key="4">
    <source>
        <dbReference type="ARBA" id="ARBA00022840"/>
    </source>
</evidence>
<dbReference type="PRINTS" id="PR00981">
    <property type="entry name" value="TRNASYNTHSER"/>
</dbReference>
<protein>
    <recommendedName>
        <fullName evidence="1">serine--tRNA ligase</fullName>
        <ecNumber evidence="1">6.1.1.11</ecNumber>
    </recommendedName>
    <alternativeName>
        <fullName evidence="6">Seryl-tRNA synthetase</fullName>
    </alternativeName>
    <alternativeName>
        <fullName evidence="7">Seryl-tRNA(Ser) synthetase</fullName>
    </alternativeName>
</protein>
<evidence type="ECO:0000256" key="2">
    <source>
        <dbReference type="ARBA" id="ARBA00022598"/>
    </source>
</evidence>
<dbReference type="GO" id="GO:0004828">
    <property type="term" value="F:serine-tRNA ligase activity"/>
    <property type="evidence" value="ECO:0007669"/>
    <property type="project" value="UniProtKB-EC"/>
</dbReference>
<name>A0A166MVP9_EXIGL</name>
<dbReference type="PANTHER" id="PTHR11778">
    <property type="entry name" value="SERYL-TRNA SYNTHETASE"/>
    <property type="match status" value="1"/>
</dbReference>
<dbReference type="InterPro" id="IPR015866">
    <property type="entry name" value="Ser-tRNA-synth_1_N"/>
</dbReference>
<feature type="binding site" evidence="8">
    <location>
        <position position="328"/>
    </location>
    <ligand>
        <name>L-serine</name>
        <dbReference type="ChEBI" id="CHEBI:33384"/>
    </ligand>
</feature>
<keyword evidence="3" id="KW-0547">Nucleotide-binding</keyword>
<feature type="binding site" evidence="8">
    <location>
        <position position="430"/>
    </location>
    <ligand>
        <name>L-serine</name>
        <dbReference type="ChEBI" id="CHEBI:33384"/>
    </ligand>
</feature>
<feature type="binding site" evidence="8">
    <location>
        <position position="305"/>
    </location>
    <ligand>
        <name>L-serine</name>
        <dbReference type="ChEBI" id="CHEBI:33384"/>
    </ligand>
</feature>
<dbReference type="Proteomes" id="UP000077266">
    <property type="component" value="Unassembled WGS sequence"/>
</dbReference>
<dbReference type="InterPro" id="IPR010978">
    <property type="entry name" value="tRNA-bd_arm"/>
</dbReference>
<dbReference type="InterPro" id="IPR045864">
    <property type="entry name" value="aa-tRNA-synth_II/BPL/LPL"/>
</dbReference>
<keyword evidence="5 12" id="KW-0030">Aminoacyl-tRNA synthetase</keyword>
<dbReference type="STRING" id="1314781.A0A166MVP9"/>
<dbReference type="GO" id="GO:0005524">
    <property type="term" value="F:ATP binding"/>
    <property type="evidence" value="ECO:0007669"/>
    <property type="project" value="UniProtKB-KW"/>
</dbReference>
<dbReference type="InterPro" id="IPR002317">
    <property type="entry name" value="Ser-tRNA-ligase_type_1"/>
</dbReference>
<dbReference type="InterPro" id="IPR002314">
    <property type="entry name" value="aa-tRNA-synt_IIb"/>
</dbReference>
<dbReference type="EC" id="6.1.1.11" evidence="1"/>
<dbReference type="GO" id="GO:0006434">
    <property type="term" value="P:seryl-tRNA aminoacylation"/>
    <property type="evidence" value="ECO:0007669"/>
    <property type="project" value="InterPro"/>
</dbReference>
<feature type="binding site" evidence="9">
    <location>
        <begin position="321"/>
        <end position="324"/>
    </location>
    <ligand>
        <name>ATP</name>
        <dbReference type="ChEBI" id="CHEBI:30616"/>
    </ligand>
</feature>
<dbReference type="InterPro" id="IPR042103">
    <property type="entry name" value="SerRS_1_N_sf"/>
</dbReference>
<dbReference type="InterPro" id="IPR006195">
    <property type="entry name" value="aa-tRNA-synth_II"/>
</dbReference>
<evidence type="ECO:0000256" key="3">
    <source>
        <dbReference type="ARBA" id="ARBA00022741"/>
    </source>
</evidence>
<evidence type="ECO:0000313" key="12">
    <source>
        <dbReference type="EMBL" id="KZV78461.1"/>
    </source>
</evidence>
<dbReference type="AlphaFoldDB" id="A0A166MVP9"/>
<feature type="binding site" evidence="9">
    <location>
        <begin position="392"/>
        <end position="395"/>
    </location>
    <ligand>
        <name>ATP</name>
        <dbReference type="ChEBI" id="CHEBI:30616"/>
    </ligand>
</feature>
<dbReference type="NCBIfam" id="TIGR00414">
    <property type="entry name" value="serS"/>
    <property type="match status" value="1"/>
</dbReference>
<dbReference type="PROSITE" id="PS50862">
    <property type="entry name" value="AA_TRNA_LIGASE_II"/>
    <property type="match status" value="1"/>
</dbReference>
<evidence type="ECO:0000256" key="5">
    <source>
        <dbReference type="ARBA" id="ARBA00023146"/>
    </source>
</evidence>
<feature type="site" description="Important for serine binding" evidence="8">
    <location>
        <position position="432"/>
    </location>
</feature>
<dbReference type="Pfam" id="PF00587">
    <property type="entry name" value="tRNA-synt_2b"/>
    <property type="match status" value="1"/>
</dbReference>
<reference evidence="12 13" key="1">
    <citation type="journal article" date="2016" name="Mol. Biol. Evol.">
        <title>Comparative Genomics of Early-Diverging Mushroom-Forming Fungi Provides Insights into the Origins of Lignocellulose Decay Capabilities.</title>
        <authorList>
            <person name="Nagy L.G."/>
            <person name="Riley R."/>
            <person name="Tritt A."/>
            <person name="Adam C."/>
            <person name="Daum C."/>
            <person name="Floudas D."/>
            <person name="Sun H."/>
            <person name="Yadav J.S."/>
            <person name="Pangilinan J."/>
            <person name="Larsson K.H."/>
            <person name="Matsuura K."/>
            <person name="Barry K."/>
            <person name="Labutti K."/>
            <person name="Kuo R."/>
            <person name="Ohm R.A."/>
            <person name="Bhattacharya S.S."/>
            <person name="Shirouzu T."/>
            <person name="Yoshinaga Y."/>
            <person name="Martin F.M."/>
            <person name="Grigoriev I.V."/>
            <person name="Hibbett D.S."/>
        </authorList>
    </citation>
    <scope>NUCLEOTIDE SEQUENCE [LARGE SCALE GENOMIC DNA]</scope>
    <source>
        <strain evidence="12 13">HHB12029</strain>
    </source>
</reference>
<keyword evidence="2" id="KW-0436">Ligase</keyword>
<keyword evidence="13" id="KW-1185">Reference proteome</keyword>